<dbReference type="EMBL" id="HG739128">
    <property type="protein sequence ID" value="CDP10264.1"/>
    <property type="molecule type" value="Genomic_DNA"/>
</dbReference>
<organism evidence="1 2">
    <name type="scientific">Coffea canephora</name>
    <name type="common">Robusta coffee</name>
    <dbReference type="NCBI Taxonomy" id="49390"/>
    <lineage>
        <taxon>Eukaryota</taxon>
        <taxon>Viridiplantae</taxon>
        <taxon>Streptophyta</taxon>
        <taxon>Embryophyta</taxon>
        <taxon>Tracheophyta</taxon>
        <taxon>Spermatophyta</taxon>
        <taxon>Magnoliopsida</taxon>
        <taxon>eudicotyledons</taxon>
        <taxon>Gunneridae</taxon>
        <taxon>Pentapetalae</taxon>
        <taxon>asterids</taxon>
        <taxon>lamiids</taxon>
        <taxon>Gentianales</taxon>
        <taxon>Rubiaceae</taxon>
        <taxon>Ixoroideae</taxon>
        <taxon>Gardenieae complex</taxon>
        <taxon>Bertiereae - Coffeeae clade</taxon>
        <taxon>Coffeeae</taxon>
        <taxon>Coffea</taxon>
    </lineage>
</organism>
<accession>A0A068UPV4</accession>
<name>A0A068UPV4_COFCA</name>
<proteinExistence type="predicted"/>
<evidence type="ECO:0000313" key="2">
    <source>
        <dbReference type="Proteomes" id="UP000295252"/>
    </source>
</evidence>
<dbReference type="InParanoid" id="A0A068UPV4"/>
<gene>
    <name evidence="1" type="ORF">GSCOC_T00030936001</name>
</gene>
<dbReference type="AlphaFoldDB" id="A0A068UPV4"/>
<dbReference type="Proteomes" id="UP000295252">
    <property type="component" value="Chromosome V"/>
</dbReference>
<evidence type="ECO:0000313" key="1">
    <source>
        <dbReference type="EMBL" id="CDP10264.1"/>
    </source>
</evidence>
<sequence>MNPRLNHHNGIVNLGNPRRSGGLNLEIIFDPSNHLLLSLHHRCEDYRSTTFIVLLPQTLVVLRNTVFPKFLNFFVALHILNLLPCSHFPSQGINLEGGGK</sequence>
<reference evidence="2" key="1">
    <citation type="journal article" date="2014" name="Science">
        <title>The coffee genome provides insight into the convergent evolution of caffeine biosynthesis.</title>
        <authorList>
            <person name="Denoeud F."/>
            <person name="Carretero-Paulet L."/>
            <person name="Dereeper A."/>
            <person name="Droc G."/>
            <person name="Guyot R."/>
            <person name="Pietrella M."/>
            <person name="Zheng C."/>
            <person name="Alberti A."/>
            <person name="Anthony F."/>
            <person name="Aprea G."/>
            <person name="Aury J.M."/>
            <person name="Bento P."/>
            <person name="Bernard M."/>
            <person name="Bocs S."/>
            <person name="Campa C."/>
            <person name="Cenci A."/>
            <person name="Combes M.C."/>
            <person name="Crouzillat D."/>
            <person name="Da Silva C."/>
            <person name="Daddiego L."/>
            <person name="De Bellis F."/>
            <person name="Dussert S."/>
            <person name="Garsmeur O."/>
            <person name="Gayraud T."/>
            <person name="Guignon V."/>
            <person name="Jahn K."/>
            <person name="Jamilloux V."/>
            <person name="Joet T."/>
            <person name="Labadie K."/>
            <person name="Lan T."/>
            <person name="Leclercq J."/>
            <person name="Lepelley M."/>
            <person name="Leroy T."/>
            <person name="Li L.T."/>
            <person name="Librado P."/>
            <person name="Lopez L."/>
            <person name="Munoz A."/>
            <person name="Noel B."/>
            <person name="Pallavicini A."/>
            <person name="Perrotta G."/>
            <person name="Poncet V."/>
            <person name="Pot D."/>
            <person name="Priyono X."/>
            <person name="Rigoreau M."/>
            <person name="Rouard M."/>
            <person name="Rozas J."/>
            <person name="Tranchant-Dubreuil C."/>
            <person name="VanBuren R."/>
            <person name="Zhang Q."/>
            <person name="Andrade A.C."/>
            <person name="Argout X."/>
            <person name="Bertrand B."/>
            <person name="de Kochko A."/>
            <person name="Graziosi G."/>
            <person name="Henry R.J."/>
            <person name="Jayarama X."/>
            <person name="Ming R."/>
            <person name="Nagai C."/>
            <person name="Rounsley S."/>
            <person name="Sankoff D."/>
            <person name="Giuliano G."/>
            <person name="Albert V.A."/>
            <person name="Wincker P."/>
            <person name="Lashermes P."/>
        </authorList>
    </citation>
    <scope>NUCLEOTIDE SEQUENCE [LARGE SCALE GENOMIC DNA]</scope>
    <source>
        <strain evidence="2">cv. DH200-94</strain>
    </source>
</reference>
<keyword evidence="2" id="KW-1185">Reference proteome</keyword>
<dbReference type="Gramene" id="CDP10264">
    <property type="protein sequence ID" value="CDP10264"/>
    <property type="gene ID" value="GSCOC_T00030936001"/>
</dbReference>
<protein>
    <submittedName>
        <fullName evidence="1">Uncharacterized protein</fullName>
    </submittedName>
</protein>